<dbReference type="KEGG" id="mzi:HWN40_07660"/>
<sequence length="357" mass="39936">MYSFPHLLPPKKAACLVLAAIVSLLLIHAASAEMYVNENVQLTNDSNYNHPSWSPDGEKLVFAYDQAIWSMNADGSGRKKLYDNLAWEGDPVYNHNGSRIYYATESKKAYSARYTSIHVMDADGGNVVKLTESADAKDPVVSPDGTKIAYVSRLAGNYDVWIMDTDGYNNERLTDSQGDESSPSWSPDGSKLVYSLEGAILVQETDSVKPTVLLDNSYDNVEPSFSSDGNMIIFSSDQGGDYDIWIMGADGKGFTMLTSVSSNERAPAWSPDGSKIAYVSNEDGEYNIWIMDLKDQNLQLQEEEEEIVDTEQRQMNPYIDRIRLFANENPRDFIISVLIISFLLVSLIVYSFLRKIR</sequence>
<dbReference type="GeneID" id="55821541"/>
<reference evidence="3 4" key="1">
    <citation type="submission" date="2020-06" db="EMBL/GenBank/DDBJ databases">
        <title>Methanolobus halotolerans sp. nov., isolated from a saline lake Tus in Siberia.</title>
        <authorList>
            <person name="Shen Y."/>
            <person name="Chen S.-C."/>
            <person name="Lai M.-C."/>
            <person name="Huang H.-H."/>
            <person name="Chiu H.-H."/>
            <person name="Tang S.-L."/>
            <person name="Rogozin D.Y."/>
            <person name="Degermendzhy A.G."/>
        </authorList>
    </citation>
    <scope>NUCLEOTIDE SEQUENCE [LARGE SCALE GENOMIC DNA]</scope>
    <source>
        <strain evidence="3 4">DSM 21339</strain>
    </source>
</reference>
<dbReference type="AlphaFoldDB" id="A0A7D5I514"/>
<keyword evidence="2" id="KW-0472">Membrane</keyword>
<proteinExistence type="inferred from homology"/>
<dbReference type="InterPro" id="IPR011659">
    <property type="entry name" value="WD40"/>
</dbReference>
<dbReference type="InterPro" id="IPR011042">
    <property type="entry name" value="6-blade_b-propeller_TolB-like"/>
</dbReference>
<evidence type="ECO:0000256" key="2">
    <source>
        <dbReference type="SAM" id="Phobius"/>
    </source>
</evidence>
<evidence type="ECO:0000313" key="3">
    <source>
        <dbReference type="EMBL" id="QLC50124.1"/>
    </source>
</evidence>
<keyword evidence="2" id="KW-0812">Transmembrane</keyword>
<dbReference type="Pfam" id="PF07676">
    <property type="entry name" value="PD40"/>
    <property type="match status" value="5"/>
</dbReference>
<keyword evidence="4" id="KW-1185">Reference proteome</keyword>
<dbReference type="PANTHER" id="PTHR36842:SF1">
    <property type="entry name" value="PROTEIN TOLB"/>
    <property type="match status" value="1"/>
</dbReference>
<keyword evidence="2" id="KW-1133">Transmembrane helix</keyword>
<accession>A0A7D5I514</accession>
<dbReference type="Proteomes" id="UP000509594">
    <property type="component" value="Chromosome"/>
</dbReference>
<feature type="transmembrane region" description="Helical" evidence="2">
    <location>
        <begin position="333"/>
        <end position="353"/>
    </location>
</feature>
<dbReference type="SUPFAM" id="SSF82171">
    <property type="entry name" value="DPP6 N-terminal domain-like"/>
    <property type="match status" value="1"/>
</dbReference>
<name>A0A7D5I514_9EURY</name>
<dbReference type="EMBL" id="CP058215">
    <property type="protein sequence ID" value="QLC50124.1"/>
    <property type="molecule type" value="Genomic_DNA"/>
</dbReference>
<organism evidence="3 4">
    <name type="scientific">Methanolobus zinderi</name>
    <dbReference type="NCBI Taxonomy" id="536044"/>
    <lineage>
        <taxon>Archaea</taxon>
        <taxon>Methanobacteriati</taxon>
        <taxon>Methanobacteriota</taxon>
        <taxon>Stenosarchaea group</taxon>
        <taxon>Methanomicrobia</taxon>
        <taxon>Methanosarcinales</taxon>
        <taxon>Methanosarcinaceae</taxon>
        <taxon>Methanolobus</taxon>
    </lineage>
</organism>
<protein>
    <submittedName>
        <fullName evidence="3">PD40 domain-containing protein</fullName>
    </submittedName>
</protein>
<dbReference type="PANTHER" id="PTHR36842">
    <property type="entry name" value="PROTEIN TOLB HOMOLOG"/>
    <property type="match status" value="1"/>
</dbReference>
<dbReference type="Gene3D" id="2.120.10.30">
    <property type="entry name" value="TolB, C-terminal domain"/>
    <property type="match status" value="3"/>
</dbReference>
<dbReference type="RefSeq" id="WP_176965180.1">
    <property type="nucleotide sequence ID" value="NZ_CP058215.1"/>
</dbReference>
<gene>
    <name evidence="3" type="ORF">HWN40_07660</name>
</gene>
<evidence type="ECO:0000256" key="1">
    <source>
        <dbReference type="ARBA" id="ARBA00009820"/>
    </source>
</evidence>
<comment type="similarity">
    <text evidence="1">Belongs to the TolB family.</text>
</comment>
<evidence type="ECO:0000313" key="4">
    <source>
        <dbReference type="Proteomes" id="UP000509594"/>
    </source>
</evidence>
<dbReference type="OrthoDB" id="25019at2157"/>